<accession>A0A0E3FJC0</accession>
<name>A0A0E3FJC0_9CAUD</name>
<gene>
    <name evidence="1" type="ORF">Syn7803US23_187</name>
</gene>
<keyword evidence="2" id="KW-1185">Reference proteome</keyword>
<proteinExistence type="predicted"/>
<organism evidence="1 2">
    <name type="scientific">Synechococcus phage ACG-2014j</name>
    <dbReference type="NCBI Taxonomy" id="1493514"/>
    <lineage>
        <taxon>Viruses</taxon>
        <taxon>Duplodnaviria</taxon>
        <taxon>Heunggongvirae</taxon>
        <taxon>Uroviricota</taxon>
        <taxon>Caudoviricetes</taxon>
        <taxon>Pantevenvirales</taxon>
        <taxon>Kyanoviridae</taxon>
        <taxon>Potamoivirus</taxon>
        <taxon>Potamoivirus tusconj</taxon>
    </lineage>
</organism>
<dbReference type="Proteomes" id="UP000185285">
    <property type="component" value="Segment"/>
</dbReference>
<protein>
    <submittedName>
        <fullName evidence="1">Uncharacterized protein</fullName>
    </submittedName>
</protein>
<evidence type="ECO:0000313" key="2">
    <source>
        <dbReference type="Proteomes" id="UP000185285"/>
    </source>
</evidence>
<evidence type="ECO:0000313" key="1">
    <source>
        <dbReference type="EMBL" id="AIX28531.1"/>
    </source>
</evidence>
<dbReference type="EMBL" id="KJ019089">
    <property type="protein sequence ID" value="AIX28531.1"/>
    <property type="molecule type" value="Genomic_DNA"/>
</dbReference>
<reference evidence="1 2" key="1">
    <citation type="submission" date="2013-12" db="EMBL/GenBank/DDBJ databases">
        <title>Ecological redundancy of diverse viral populations within a natural community.</title>
        <authorList>
            <person name="Gregory A.C."/>
            <person name="LaButti K."/>
            <person name="Copeland A."/>
            <person name="Woyke T."/>
            <person name="Sullivan M.B."/>
        </authorList>
    </citation>
    <scope>NUCLEOTIDE SEQUENCE [LARGE SCALE GENOMIC DNA]</scope>
    <source>
        <strain evidence="1">Syn7803US23</strain>
    </source>
</reference>
<sequence>MAIVFPASPTLNDTFTAGFITYKCVQVNPNKWIGLGVTPADRLVEGSNSLEINASNNLVWTGGTTSLNNTSINDQLTVGSGSSANSDYGIIAYADSNSTSNKSSVYARNIGGGRNFTGDNSAGATTFEVYSSGSVVLTQSAASSINSLDTLNSGGGDNVVKVRTQANQGGDPYIKFDGGGSNFVVGEQYNGTTNNQLLMGVGETPTSVVGFGVDGNGKTWSGTHLDGNGQFSIRNNASSRHTSFELSGDNLSNYKMIRASGKYITRGTSERNFDIVNSGDTGTNVNILIEVTFMLNSAVTNHAGSVTARAGYHRSGGGNFTFWTNTPSVSMYNGSGYGAGSISWVGGGTNVKTLRYSTDSNTNYTNYVIKELIVTGYDLAGAVIL</sequence>